<evidence type="ECO:0000313" key="2">
    <source>
        <dbReference type="EMBL" id="CAI9538824.1"/>
    </source>
</evidence>
<keyword evidence="1" id="KW-0472">Membrane</keyword>
<keyword evidence="3" id="KW-1185">Reference proteome</keyword>
<gene>
    <name evidence="2" type="ORF">SPARVUS_LOCUS1488497</name>
</gene>
<dbReference type="Proteomes" id="UP001162483">
    <property type="component" value="Unassembled WGS sequence"/>
</dbReference>
<evidence type="ECO:0000256" key="1">
    <source>
        <dbReference type="SAM" id="Phobius"/>
    </source>
</evidence>
<protein>
    <submittedName>
        <fullName evidence="2">Uncharacterized protein</fullName>
    </submittedName>
</protein>
<dbReference type="EMBL" id="CATNWA010001001">
    <property type="protein sequence ID" value="CAI9538824.1"/>
    <property type="molecule type" value="Genomic_DNA"/>
</dbReference>
<reference evidence="2" key="1">
    <citation type="submission" date="2023-05" db="EMBL/GenBank/DDBJ databases">
        <authorList>
            <person name="Stuckert A."/>
        </authorList>
    </citation>
    <scope>NUCLEOTIDE SEQUENCE</scope>
</reference>
<keyword evidence="1" id="KW-0812">Transmembrane</keyword>
<organism evidence="2 3">
    <name type="scientific">Staurois parvus</name>
    <dbReference type="NCBI Taxonomy" id="386267"/>
    <lineage>
        <taxon>Eukaryota</taxon>
        <taxon>Metazoa</taxon>
        <taxon>Chordata</taxon>
        <taxon>Craniata</taxon>
        <taxon>Vertebrata</taxon>
        <taxon>Euteleostomi</taxon>
        <taxon>Amphibia</taxon>
        <taxon>Batrachia</taxon>
        <taxon>Anura</taxon>
        <taxon>Neobatrachia</taxon>
        <taxon>Ranoidea</taxon>
        <taxon>Ranidae</taxon>
        <taxon>Staurois</taxon>
    </lineage>
</organism>
<sequence length="46" mass="5080">MTLGRKGIRWGDQWLNCVLCAVSLCAMCVLYTVSTLLCMALPVCRS</sequence>
<keyword evidence="1" id="KW-1133">Transmembrane helix</keyword>
<proteinExistence type="predicted"/>
<accession>A0ABN9AS26</accession>
<name>A0ABN9AS26_9NEOB</name>
<feature type="transmembrane region" description="Helical" evidence="1">
    <location>
        <begin position="13"/>
        <end position="41"/>
    </location>
</feature>
<evidence type="ECO:0000313" key="3">
    <source>
        <dbReference type="Proteomes" id="UP001162483"/>
    </source>
</evidence>
<comment type="caution">
    <text evidence="2">The sequence shown here is derived from an EMBL/GenBank/DDBJ whole genome shotgun (WGS) entry which is preliminary data.</text>
</comment>